<feature type="compositionally biased region" description="Polar residues" evidence="1">
    <location>
        <begin position="398"/>
        <end position="413"/>
    </location>
</feature>
<feature type="compositionally biased region" description="Basic and acidic residues" evidence="1">
    <location>
        <begin position="31"/>
        <end position="53"/>
    </location>
</feature>
<dbReference type="GeneID" id="66112694"/>
<feature type="compositionally biased region" description="Polar residues" evidence="1">
    <location>
        <begin position="57"/>
        <end position="76"/>
    </location>
</feature>
<sequence>MPKKTNFLARAQNPAASQAPKAQTERMTVWRHADRRSASRAQREPNVKPHTFDWDSQAGTKSTSLAPAIGQTNASQEGIKRDNAQSDYFPLVRYGQQASPFHRIPRSSRGASHSSRSDISDIYFNMMSDGMGDLGTVIPSPLPHANPPLQRHRRITLHGNLPSYPSYGGQNLDTELSHHSHSFDYSPIPQTRQSVQRQRRITLHGGSTLPFSSIDPSLRSQPYHYLPNNADSGHLLAPSESPFEFFPSIPSFQSFSQIMYSSSETSLPSAPSTTSFPSVPQTSDVDVYDTAPYPLGFYSLHDPLSTTEIPQFCGSTSPNESMSSSSPWGIPAGSLGILSSHSSSSLGNPSEHATGELLNQTGYSAECDRLSLLGPSRHVHSPGINQMRHDISPHVESPFSSISSYSTDNHTPYQPLLNSDLSSILQTEPTPNYSSQLENALQLEFSTATLDLSSVDMSGTEPLDPELLLMDFYVPHDTEEPFRPNHL</sequence>
<comment type="caution">
    <text evidence="2">The sequence shown here is derived from an EMBL/GenBank/DDBJ whole genome shotgun (WGS) entry which is preliminary data.</text>
</comment>
<proteinExistence type="predicted"/>
<evidence type="ECO:0000313" key="2">
    <source>
        <dbReference type="EMBL" id="KAG7447672.1"/>
    </source>
</evidence>
<dbReference type="AlphaFoldDB" id="A0A9P7VW72"/>
<dbReference type="OrthoDB" id="3006551at2759"/>
<dbReference type="EMBL" id="MU250531">
    <property type="protein sequence ID" value="KAG7447672.1"/>
    <property type="molecule type" value="Genomic_DNA"/>
</dbReference>
<evidence type="ECO:0000313" key="3">
    <source>
        <dbReference type="Proteomes" id="UP000812287"/>
    </source>
</evidence>
<keyword evidence="3" id="KW-1185">Reference proteome</keyword>
<protein>
    <submittedName>
        <fullName evidence="2">Uncharacterized protein</fullName>
    </submittedName>
</protein>
<dbReference type="Proteomes" id="UP000812287">
    <property type="component" value="Unassembled WGS sequence"/>
</dbReference>
<accession>A0A9P7VW72</accession>
<dbReference type="RefSeq" id="XP_043041172.1">
    <property type="nucleotide sequence ID" value="XM_043190397.1"/>
</dbReference>
<name>A0A9P7VW72_9AGAR</name>
<feature type="region of interest" description="Disordered" evidence="1">
    <location>
        <begin position="378"/>
        <end position="413"/>
    </location>
</feature>
<gene>
    <name evidence="2" type="ORF">BT62DRAFT_993318</name>
</gene>
<organism evidence="2 3">
    <name type="scientific">Guyanagaster necrorhizus</name>
    <dbReference type="NCBI Taxonomy" id="856835"/>
    <lineage>
        <taxon>Eukaryota</taxon>
        <taxon>Fungi</taxon>
        <taxon>Dikarya</taxon>
        <taxon>Basidiomycota</taxon>
        <taxon>Agaricomycotina</taxon>
        <taxon>Agaricomycetes</taxon>
        <taxon>Agaricomycetidae</taxon>
        <taxon>Agaricales</taxon>
        <taxon>Marasmiineae</taxon>
        <taxon>Physalacriaceae</taxon>
        <taxon>Guyanagaster</taxon>
    </lineage>
</organism>
<evidence type="ECO:0000256" key="1">
    <source>
        <dbReference type="SAM" id="MobiDB-lite"/>
    </source>
</evidence>
<reference evidence="2" key="1">
    <citation type="submission" date="2020-11" db="EMBL/GenBank/DDBJ databases">
        <title>Adaptations for nitrogen fixation in a non-lichenized fungal sporocarp promotes dispersal by wood-feeding termites.</title>
        <authorList>
            <consortium name="DOE Joint Genome Institute"/>
            <person name="Koch R.A."/>
            <person name="Yoon G."/>
            <person name="Arayal U."/>
            <person name="Lail K."/>
            <person name="Amirebrahimi M."/>
            <person name="Labutti K."/>
            <person name="Lipzen A."/>
            <person name="Riley R."/>
            <person name="Barry K."/>
            <person name="Henrissat B."/>
            <person name="Grigoriev I.V."/>
            <person name="Herr J.R."/>
            <person name="Aime M.C."/>
        </authorList>
    </citation>
    <scope>NUCLEOTIDE SEQUENCE</scope>
    <source>
        <strain evidence="2">MCA 3950</strain>
    </source>
</reference>
<feature type="region of interest" description="Disordered" evidence="1">
    <location>
        <begin position="1"/>
        <end position="80"/>
    </location>
</feature>